<dbReference type="GeneID" id="13399868"/>
<sequence>MPLGQSVERIFDGRPLIGILRRAPDQEHRKEQNSKHLPRKIWQIFQRRVHCLHHSRKRIGCANRAHESGMVWSIFSTRCQRRSPARVPSSRVHVFHGLRAEYIAVVWDELNGCVFTGQETGEVYRKDAGIRGNDAAVKWCNIASELDSERNTESTVDEKLPPDEIFEGQVRNPENCPSRSPTNASAPKQPCPERDDVLLLSPLAKATTSVVSIDDVKRLALVLLRSMRHKSSTGPSDIEFYTASQAAQRCAQGWRRRPSQQPTLNLLSWNSRHLDHSKPDGSLEMTTVPTSRGSSLGNITRSDFEYYINTIPGSQIPAEEHASKLFLSHAMLSGKRAGTATNHEKYMDAKEQGRARWSWFGCINSRRSSKRHPSKEKHVGKAKDKECALDDEGDYETEQWYGQINNSVIINWQATCDLRSYLPYRPHHDQSIEPMRSTHLSALQQIIAQREEVLLIGLALRLCCRLACTLHGIMSIFNVAFVVALIVAAMFRRTNLVRRTPNVTSLWRQQIPPIRHNLNPGSESRYSGSDIDMRCKHRAMRARKECSAVATPAGCRKVGVALSPNNDLPKHYETPSEPPSDEIPKMATRTSEVAAQAKEALELAQEARRVARLGFACATATWIGLVAMWWLK</sequence>
<dbReference type="AlphaFoldDB" id="F9XRD0"/>
<name>F9XRD0_ZYMTI</name>
<evidence type="ECO:0000256" key="1">
    <source>
        <dbReference type="SAM" id="MobiDB-lite"/>
    </source>
</evidence>
<reference evidence="3 4" key="1">
    <citation type="journal article" date="2011" name="PLoS Genet.">
        <title>Finished genome of the fungal wheat pathogen Mycosphaerella graminicola reveals dispensome structure, chromosome plasticity, and stealth pathogenesis.</title>
        <authorList>
            <person name="Goodwin S.B."/>
            <person name="Ben M'barek S."/>
            <person name="Dhillon B."/>
            <person name="Wittenberg A.H.J."/>
            <person name="Crane C.F."/>
            <person name="Hane J.K."/>
            <person name="Foster A.J."/>
            <person name="Van der Lee T.A.J."/>
            <person name="Grimwood J."/>
            <person name="Aerts A."/>
            <person name="Antoniw J."/>
            <person name="Bailey A."/>
            <person name="Bluhm B."/>
            <person name="Bowler J."/>
            <person name="Bristow J."/>
            <person name="van der Burgt A."/>
            <person name="Canto-Canche B."/>
            <person name="Churchill A.C.L."/>
            <person name="Conde-Ferraez L."/>
            <person name="Cools H.J."/>
            <person name="Coutinho P.M."/>
            <person name="Csukai M."/>
            <person name="Dehal P."/>
            <person name="De Wit P."/>
            <person name="Donzelli B."/>
            <person name="van de Geest H.C."/>
            <person name="van Ham R.C.H.J."/>
            <person name="Hammond-Kosack K.E."/>
            <person name="Henrissat B."/>
            <person name="Kilian A."/>
            <person name="Kobayashi A.K."/>
            <person name="Koopmann E."/>
            <person name="Kourmpetis Y."/>
            <person name="Kuzniar A."/>
            <person name="Lindquist E."/>
            <person name="Lombard V."/>
            <person name="Maliepaard C."/>
            <person name="Martins N."/>
            <person name="Mehrabi R."/>
            <person name="Nap J.P.H."/>
            <person name="Ponomarenko A."/>
            <person name="Rudd J.J."/>
            <person name="Salamov A."/>
            <person name="Schmutz J."/>
            <person name="Schouten H.J."/>
            <person name="Shapiro H."/>
            <person name="Stergiopoulos I."/>
            <person name="Torriani S.F.F."/>
            <person name="Tu H."/>
            <person name="de Vries R.P."/>
            <person name="Waalwijk C."/>
            <person name="Ware S.B."/>
            <person name="Wiebenga A."/>
            <person name="Zwiers L.-H."/>
            <person name="Oliver R.P."/>
            <person name="Grigoriev I.V."/>
            <person name="Kema G.H.J."/>
        </authorList>
    </citation>
    <scope>NUCLEOTIDE SEQUENCE [LARGE SCALE GENOMIC DNA]</scope>
    <source>
        <strain evidence="4">CBS 115943 / IPO323</strain>
    </source>
</reference>
<dbReference type="EMBL" id="CM001212">
    <property type="protein sequence ID" value="EGP82117.1"/>
    <property type="molecule type" value="Genomic_DNA"/>
</dbReference>
<proteinExistence type="predicted"/>
<evidence type="ECO:0000313" key="4">
    <source>
        <dbReference type="Proteomes" id="UP000008062"/>
    </source>
</evidence>
<feature type="transmembrane region" description="Helical" evidence="2">
    <location>
        <begin position="613"/>
        <end position="631"/>
    </location>
</feature>
<keyword evidence="2" id="KW-0812">Transmembrane</keyword>
<dbReference type="KEGG" id="ztr:MYCGRDRAFT_97782"/>
<dbReference type="Proteomes" id="UP000008062">
    <property type="component" value="Chromosome 17"/>
</dbReference>
<protein>
    <submittedName>
        <fullName evidence="3">Uncharacterized protein</fullName>
    </submittedName>
</protein>
<feature type="transmembrane region" description="Helical" evidence="2">
    <location>
        <begin position="470"/>
        <end position="491"/>
    </location>
</feature>
<dbReference type="InParanoid" id="F9XRD0"/>
<keyword evidence="4" id="KW-1185">Reference proteome</keyword>
<feature type="region of interest" description="Disordered" evidence="1">
    <location>
        <begin position="150"/>
        <end position="193"/>
    </location>
</feature>
<evidence type="ECO:0000256" key="2">
    <source>
        <dbReference type="SAM" id="Phobius"/>
    </source>
</evidence>
<evidence type="ECO:0000313" key="3">
    <source>
        <dbReference type="EMBL" id="EGP82117.1"/>
    </source>
</evidence>
<feature type="compositionally biased region" description="Basic and acidic residues" evidence="1">
    <location>
        <begin position="150"/>
        <end position="162"/>
    </location>
</feature>
<dbReference type="RefSeq" id="XP_003847141.1">
    <property type="nucleotide sequence ID" value="XM_003847093.1"/>
</dbReference>
<keyword evidence="2" id="KW-0472">Membrane</keyword>
<gene>
    <name evidence="3" type="ORF">MYCGRDRAFT_97782</name>
</gene>
<accession>F9XRD0</accession>
<organism evidence="3 4">
    <name type="scientific">Zymoseptoria tritici (strain CBS 115943 / IPO323)</name>
    <name type="common">Speckled leaf blotch fungus</name>
    <name type="synonym">Septoria tritici</name>
    <dbReference type="NCBI Taxonomy" id="336722"/>
    <lineage>
        <taxon>Eukaryota</taxon>
        <taxon>Fungi</taxon>
        <taxon>Dikarya</taxon>
        <taxon>Ascomycota</taxon>
        <taxon>Pezizomycotina</taxon>
        <taxon>Dothideomycetes</taxon>
        <taxon>Dothideomycetidae</taxon>
        <taxon>Mycosphaerellales</taxon>
        <taxon>Mycosphaerellaceae</taxon>
        <taxon>Zymoseptoria</taxon>
    </lineage>
</organism>
<dbReference type="HOGENOM" id="CLU_432939_0_0_1"/>
<feature type="compositionally biased region" description="Polar residues" evidence="1">
    <location>
        <begin position="175"/>
        <end position="186"/>
    </location>
</feature>
<keyword evidence="2" id="KW-1133">Transmembrane helix</keyword>